<keyword evidence="5" id="KW-0235">DNA replication</keyword>
<evidence type="ECO:0000256" key="3">
    <source>
        <dbReference type="ARBA" id="ARBA00022679"/>
    </source>
</evidence>
<evidence type="ECO:0000256" key="8">
    <source>
        <dbReference type="ARBA" id="ARBA00049244"/>
    </source>
</evidence>
<keyword evidence="11" id="KW-1185">Reference proteome</keyword>
<evidence type="ECO:0000313" key="10">
    <source>
        <dbReference type="EMBL" id="MDQ0474662.1"/>
    </source>
</evidence>
<comment type="similarity">
    <text evidence="7">Belongs to the DNA polymerase HolA subunit family.</text>
</comment>
<evidence type="ECO:0000256" key="1">
    <source>
        <dbReference type="ARBA" id="ARBA00012417"/>
    </source>
</evidence>
<dbReference type="EC" id="2.7.7.7" evidence="1"/>
<feature type="domain" description="DNA polymerase III delta N-terminal" evidence="9">
    <location>
        <begin position="24"/>
        <end position="115"/>
    </location>
</feature>
<dbReference type="InterPro" id="IPR027417">
    <property type="entry name" value="P-loop_NTPase"/>
</dbReference>
<evidence type="ECO:0000256" key="7">
    <source>
        <dbReference type="ARBA" id="ARBA00034754"/>
    </source>
</evidence>
<keyword evidence="3 10" id="KW-0808">Transferase</keyword>
<dbReference type="InterPro" id="IPR008921">
    <property type="entry name" value="DNA_pol3_clamp-load_cplx_C"/>
</dbReference>
<dbReference type="InterPro" id="IPR005790">
    <property type="entry name" value="DNA_polIII_delta"/>
</dbReference>
<evidence type="ECO:0000256" key="6">
    <source>
        <dbReference type="ARBA" id="ARBA00022932"/>
    </source>
</evidence>
<dbReference type="EMBL" id="JAUSVX010000025">
    <property type="protein sequence ID" value="MDQ0474662.1"/>
    <property type="molecule type" value="Genomic_DNA"/>
</dbReference>
<name>A0ABU0JNE4_9HYPH</name>
<dbReference type="SUPFAM" id="SSF48019">
    <property type="entry name" value="post-AAA+ oligomerization domain-like"/>
    <property type="match status" value="1"/>
</dbReference>
<reference evidence="10 11" key="1">
    <citation type="submission" date="2023-07" db="EMBL/GenBank/DDBJ databases">
        <title>Genomic Encyclopedia of Type Strains, Phase IV (KMG-IV): sequencing the most valuable type-strain genomes for metagenomic binning, comparative biology and taxonomic classification.</title>
        <authorList>
            <person name="Goeker M."/>
        </authorList>
    </citation>
    <scope>NUCLEOTIDE SEQUENCE [LARGE SCALE GENOMIC DNA]</scope>
    <source>
        <strain evidence="10 11">DSM 19619</strain>
    </source>
</reference>
<dbReference type="Gene3D" id="3.40.50.300">
    <property type="entry name" value="P-loop containing nucleotide triphosphate hydrolases"/>
    <property type="match status" value="1"/>
</dbReference>
<accession>A0ABU0JNE4</accession>
<evidence type="ECO:0000256" key="2">
    <source>
        <dbReference type="ARBA" id="ARBA00017703"/>
    </source>
</evidence>
<keyword evidence="6" id="KW-0239">DNA-directed DNA polymerase</keyword>
<dbReference type="SUPFAM" id="SSF52540">
    <property type="entry name" value="P-loop containing nucleoside triphosphate hydrolases"/>
    <property type="match status" value="1"/>
</dbReference>
<evidence type="ECO:0000259" key="9">
    <source>
        <dbReference type="Pfam" id="PF06144"/>
    </source>
</evidence>
<dbReference type="RefSeq" id="WP_307284655.1">
    <property type="nucleotide sequence ID" value="NZ_JAUSVX010000025.1"/>
</dbReference>
<organism evidence="10 11">
    <name type="scientific">Labrys wisconsinensis</name>
    <dbReference type="NCBI Taxonomy" id="425677"/>
    <lineage>
        <taxon>Bacteria</taxon>
        <taxon>Pseudomonadati</taxon>
        <taxon>Pseudomonadota</taxon>
        <taxon>Alphaproteobacteria</taxon>
        <taxon>Hyphomicrobiales</taxon>
        <taxon>Xanthobacteraceae</taxon>
        <taxon>Labrys</taxon>
    </lineage>
</organism>
<dbReference type="InterPro" id="IPR010372">
    <property type="entry name" value="DNA_pol3_delta_N"/>
</dbReference>
<dbReference type="GO" id="GO:0003887">
    <property type="term" value="F:DNA-directed DNA polymerase activity"/>
    <property type="evidence" value="ECO:0007669"/>
    <property type="project" value="UniProtKB-EC"/>
</dbReference>
<dbReference type="Gene3D" id="1.20.272.10">
    <property type="match status" value="1"/>
</dbReference>
<gene>
    <name evidence="10" type="ORF">QO011_007703</name>
</gene>
<dbReference type="Pfam" id="PF06144">
    <property type="entry name" value="DNA_pol3_delta"/>
    <property type="match status" value="1"/>
</dbReference>
<evidence type="ECO:0000256" key="5">
    <source>
        <dbReference type="ARBA" id="ARBA00022705"/>
    </source>
</evidence>
<evidence type="ECO:0000256" key="4">
    <source>
        <dbReference type="ARBA" id="ARBA00022695"/>
    </source>
</evidence>
<dbReference type="Gene3D" id="1.10.8.60">
    <property type="match status" value="1"/>
</dbReference>
<protein>
    <recommendedName>
        <fullName evidence="2">DNA polymerase III subunit delta</fullName>
        <ecNumber evidence="1">2.7.7.7</ecNumber>
    </recommendedName>
</protein>
<sequence>MTAIQPRAADAFVRKPDAQYAVVLVYGPDTGLVSERAKALVAVSVDDAADPFQMVKLDGDDIAADPARLADEAFTVPLFGGRRAVWVRAGGRNLVPAVEPLLANPPTDCRVVIEGGDWKKSAPLVGLMERARAGAVLACYGDEAANIGQIIAEETAAAGLAIAPEAREALLGLLGGDRLASRAEVRKLTLYAHGAGRIELSDVEAVVGDASLLATDEIIDAAFSGRTDALDVTLAKAWSEEVNPSVLAGATLRHAMLLHRLRGEVDKGRPAASVVEGAQLHFRRKAGIGAQLAALTADRLERIVADLASTVLEARRNTALGEALTSRALMRIALTTKPRRR</sequence>
<comment type="caution">
    <text evidence="10">The sequence shown here is derived from an EMBL/GenBank/DDBJ whole genome shotgun (WGS) entry which is preliminary data.</text>
</comment>
<dbReference type="PANTHER" id="PTHR34388:SF1">
    <property type="entry name" value="DNA POLYMERASE III SUBUNIT DELTA"/>
    <property type="match status" value="1"/>
</dbReference>
<dbReference type="PANTHER" id="PTHR34388">
    <property type="entry name" value="DNA POLYMERASE III SUBUNIT DELTA"/>
    <property type="match status" value="1"/>
</dbReference>
<keyword evidence="4 10" id="KW-0548">Nucleotidyltransferase</keyword>
<dbReference type="Proteomes" id="UP001242480">
    <property type="component" value="Unassembled WGS sequence"/>
</dbReference>
<dbReference type="NCBIfam" id="TIGR01128">
    <property type="entry name" value="holA"/>
    <property type="match status" value="1"/>
</dbReference>
<evidence type="ECO:0000313" key="11">
    <source>
        <dbReference type="Proteomes" id="UP001242480"/>
    </source>
</evidence>
<proteinExistence type="inferred from homology"/>
<comment type="catalytic activity">
    <reaction evidence="8">
        <text>DNA(n) + a 2'-deoxyribonucleoside 5'-triphosphate = DNA(n+1) + diphosphate</text>
        <dbReference type="Rhea" id="RHEA:22508"/>
        <dbReference type="Rhea" id="RHEA-COMP:17339"/>
        <dbReference type="Rhea" id="RHEA-COMP:17340"/>
        <dbReference type="ChEBI" id="CHEBI:33019"/>
        <dbReference type="ChEBI" id="CHEBI:61560"/>
        <dbReference type="ChEBI" id="CHEBI:173112"/>
        <dbReference type="EC" id="2.7.7.7"/>
    </reaction>
</comment>